<comment type="caution">
    <text evidence="2">The sequence shown here is derived from an EMBL/GenBank/DDBJ whole genome shotgun (WGS) entry which is preliminary data.</text>
</comment>
<keyword evidence="3" id="KW-1185">Reference proteome</keyword>
<dbReference type="PANTHER" id="PTHR33416:SF17">
    <property type="entry name" value="PROTEIN KAKU4"/>
    <property type="match status" value="1"/>
</dbReference>
<organism evidence="2 3">
    <name type="scientific">Artemisia annua</name>
    <name type="common">Sweet wormwood</name>
    <dbReference type="NCBI Taxonomy" id="35608"/>
    <lineage>
        <taxon>Eukaryota</taxon>
        <taxon>Viridiplantae</taxon>
        <taxon>Streptophyta</taxon>
        <taxon>Embryophyta</taxon>
        <taxon>Tracheophyta</taxon>
        <taxon>Spermatophyta</taxon>
        <taxon>Magnoliopsida</taxon>
        <taxon>eudicotyledons</taxon>
        <taxon>Gunneridae</taxon>
        <taxon>Pentapetalae</taxon>
        <taxon>asterids</taxon>
        <taxon>campanulids</taxon>
        <taxon>Asterales</taxon>
        <taxon>Asteraceae</taxon>
        <taxon>Asteroideae</taxon>
        <taxon>Anthemideae</taxon>
        <taxon>Artemisiinae</taxon>
        <taxon>Artemisia</taxon>
    </lineage>
</organism>
<feature type="region of interest" description="Disordered" evidence="1">
    <location>
        <begin position="69"/>
        <end position="108"/>
    </location>
</feature>
<dbReference type="PANTHER" id="PTHR33416">
    <property type="entry name" value="NUCLEAR PORE COMPLEX PROTEIN NUP1"/>
    <property type="match status" value="1"/>
</dbReference>
<feature type="compositionally biased region" description="Polar residues" evidence="1">
    <location>
        <begin position="297"/>
        <end position="306"/>
    </location>
</feature>
<feature type="compositionally biased region" description="Basic residues" evidence="1">
    <location>
        <begin position="326"/>
        <end position="342"/>
    </location>
</feature>
<dbReference type="Proteomes" id="UP000245207">
    <property type="component" value="Unassembled WGS sequence"/>
</dbReference>
<sequence>MNSGDDVRSGGKIIKKRRLATGKTPYDRPEPPQEQEEEKEEKGNWIKYVTGGASRLVSSIWSYKKWADFQQPEEQDSDSEGGIEDDMVDNENHPDGDAELNQNKGSSSGKSEILYLVEQLLTLEHYSREECDRLIEIMNSRVADYSMNEGADTTPKGPYTRRRAIMEARKVITENMVGSSSKSELDNSNHGSKSLLTPNPQREHFSGGSWNIENEIQRLRSKAEVIKKPDEPKSIEAPKSDDRIVDLASEDARTTQDDAPAETLSYLPTIEEQNQMSEEKEKDVEDEFTEVPDVIASQGSSNTSDPKNPDSPTPKRKPGSPTPKRPGTRNRRYSRRVRGRGK</sequence>
<dbReference type="STRING" id="35608.A0A2U1N3Z4"/>
<evidence type="ECO:0000256" key="1">
    <source>
        <dbReference type="SAM" id="MobiDB-lite"/>
    </source>
</evidence>
<dbReference type="GO" id="GO:0005635">
    <property type="term" value="C:nuclear envelope"/>
    <property type="evidence" value="ECO:0007669"/>
    <property type="project" value="TreeGrafter"/>
</dbReference>
<feature type="region of interest" description="Disordered" evidence="1">
    <location>
        <begin position="227"/>
        <end position="342"/>
    </location>
</feature>
<evidence type="ECO:0000313" key="2">
    <source>
        <dbReference type="EMBL" id="PWA68238.1"/>
    </source>
</evidence>
<dbReference type="AlphaFoldDB" id="A0A2U1N3Z4"/>
<dbReference type="OrthoDB" id="666185at2759"/>
<evidence type="ECO:0000313" key="3">
    <source>
        <dbReference type="Proteomes" id="UP000245207"/>
    </source>
</evidence>
<name>A0A2U1N3Z4_ARTAN</name>
<accession>A0A2U1N3Z4</accession>
<feature type="compositionally biased region" description="Acidic residues" evidence="1">
    <location>
        <begin position="71"/>
        <end position="89"/>
    </location>
</feature>
<feature type="region of interest" description="Disordered" evidence="1">
    <location>
        <begin position="176"/>
        <end position="211"/>
    </location>
</feature>
<reference evidence="2 3" key="1">
    <citation type="journal article" date="2018" name="Mol. Plant">
        <title>The genome of Artemisia annua provides insight into the evolution of Asteraceae family and artemisinin biosynthesis.</title>
        <authorList>
            <person name="Shen Q."/>
            <person name="Zhang L."/>
            <person name="Liao Z."/>
            <person name="Wang S."/>
            <person name="Yan T."/>
            <person name="Shi P."/>
            <person name="Liu M."/>
            <person name="Fu X."/>
            <person name="Pan Q."/>
            <person name="Wang Y."/>
            <person name="Lv Z."/>
            <person name="Lu X."/>
            <person name="Zhang F."/>
            <person name="Jiang W."/>
            <person name="Ma Y."/>
            <person name="Chen M."/>
            <person name="Hao X."/>
            <person name="Li L."/>
            <person name="Tang Y."/>
            <person name="Lv G."/>
            <person name="Zhou Y."/>
            <person name="Sun X."/>
            <person name="Brodelius P.E."/>
            <person name="Rose J.K.C."/>
            <person name="Tang K."/>
        </authorList>
    </citation>
    <scope>NUCLEOTIDE SEQUENCE [LARGE SCALE GENOMIC DNA]</scope>
    <source>
        <strain evidence="3">cv. Huhao1</strain>
        <tissue evidence="2">Leaf</tissue>
    </source>
</reference>
<feature type="compositionally biased region" description="Basic and acidic residues" evidence="1">
    <location>
        <begin position="227"/>
        <end position="256"/>
    </location>
</feature>
<feature type="compositionally biased region" description="Polar residues" evidence="1">
    <location>
        <begin position="176"/>
        <end position="200"/>
    </location>
</feature>
<proteinExistence type="predicted"/>
<dbReference type="EMBL" id="PKPP01003679">
    <property type="protein sequence ID" value="PWA68238.1"/>
    <property type="molecule type" value="Genomic_DNA"/>
</dbReference>
<protein>
    <submittedName>
        <fullName evidence="2">Uncharacterized protein</fullName>
    </submittedName>
</protein>
<feature type="region of interest" description="Disordered" evidence="1">
    <location>
        <begin position="1"/>
        <end position="44"/>
    </location>
</feature>
<dbReference type="GO" id="GO:0071763">
    <property type="term" value="P:nuclear membrane organization"/>
    <property type="evidence" value="ECO:0007669"/>
    <property type="project" value="TreeGrafter"/>
</dbReference>
<gene>
    <name evidence="2" type="ORF">CTI12_AA310780</name>
</gene>